<name>A0A3M6U6L0_POCDA</name>
<feature type="compositionally biased region" description="Basic and acidic residues" evidence="1">
    <location>
        <begin position="520"/>
        <end position="531"/>
    </location>
</feature>
<feature type="region of interest" description="Disordered" evidence="1">
    <location>
        <begin position="173"/>
        <end position="283"/>
    </location>
</feature>
<feature type="region of interest" description="Disordered" evidence="1">
    <location>
        <begin position="402"/>
        <end position="538"/>
    </location>
</feature>
<evidence type="ECO:0000256" key="1">
    <source>
        <dbReference type="SAM" id="MobiDB-lite"/>
    </source>
</evidence>
<feature type="region of interest" description="Disordered" evidence="1">
    <location>
        <begin position="569"/>
        <end position="592"/>
    </location>
</feature>
<accession>A0A3M6U6L0</accession>
<feature type="region of interest" description="Disordered" evidence="1">
    <location>
        <begin position="93"/>
        <end position="144"/>
    </location>
</feature>
<feature type="compositionally biased region" description="Polar residues" evidence="1">
    <location>
        <begin position="125"/>
        <end position="138"/>
    </location>
</feature>
<evidence type="ECO:0000313" key="2">
    <source>
        <dbReference type="EMBL" id="RMX49300.1"/>
    </source>
</evidence>
<feature type="compositionally biased region" description="Polar residues" evidence="1">
    <location>
        <begin position="211"/>
        <end position="221"/>
    </location>
</feature>
<reference evidence="2 3" key="1">
    <citation type="journal article" date="2018" name="Sci. Rep.">
        <title>Comparative analysis of the Pocillopora damicornis genome highlights role of immune system in coral evolution.</title>
        <authorList>
            <person name="Cunning R."/>
            <person name="Bay R.A."/>
            <person name="Gillette P."/>
            <person name="Baker A.C."/>
            <person name="Traylor-Knowles N."/>
        </authorList>
    </citation>
    <scope>NUCLEOTIDE SEQUENCE [LARGE SCALE GENOMIC DNA]</scope>
    <source>
        <strain evidence="2">RSMAS</strain>
        <tissue evidence="2">Whole animal</tissue>
    </source>
</reference>
<keyword evidence="3" id="KW-1185">Reference proteome</keyword>
<dbReference type="Proteomes" id="UP000275408">
    <property type="component" value="Unassembled WGS sequence"/>
</dbReference>
<dbReference type="AlphaFoldDB" id="A0A3M6U6L0"/>
<feature type="compositionally biased region" description="Basic and acidic residues" evidence="1">
    <location>
        <begin position="106"/>
        <end position="120"/>
    </location>
</feature>
<feature type="compositionally biased region" description="Polar residues" evidence="1">
    <location>
        <begin position="265"/>
        <end position="274"/>
    </location>
</feature>
<proteinExistence type="predicted"/>
<feature type="compositionally biased region" description="Polar residues" evidence="1">
    <location>
        <begin position="478"/>
        <end position="488"/>
    </location>
</feature>
<evidence type="ECO:0000313" key="3">
    <source>
        <dbReference type="Proteomes" id="UP000275408"/>
    </source>
</evidence>
<feature type="compositionally biased region" description="Basic and acidic residues" evidence="1">
    <location>
        <begin position="334"/>
        <end position="346"/>
    </location>
</feature>
<feature type="compositionally biased region" description="Basic and acidic residues" evidence="1">
    <location>
        <begin position="176"/>
        <end position="210"/>
    </location>
</feature>
<comment type="caution">
    <text evidence="2">The sequence shown here is derived from an EMBL/GenBank/DDBJ whole genome shotgun (WGS) entry which is preliminary data.</text>
</comment>
<feature type="compositionally biased region" description="Polar residues" evidence="1">
    <location>
        <begin position="93"/>
        <end position="105"/>
    </location>
</feature>
<sequence>MQATDSYADQSKEGVEEMPASCILSNSPQFCRVLKQMSDAEDRKACSGMAKNATNMWKSMPAIKVTCFDDEPYNEQMLKTLENTSVTVQMEETGTTLEQGNLTTQEKNEKDSSSEAKDINEDSEFTGTSYGTENSPVDGNNKGGNCVKIKNVQLPRRCSKGFVISSQNSGRIITSTKKENNDSVTKTERSRQDYSTGVRDKLPGSEERSTIKSSLNSNTSCHAEKAPTSPSSHRRRFSTGAFSGYNRNSDELNNTELKNRKLSSGVLSNGSRSQKLGDRKQVTVNVKKKSEKIDLSFKIGSTDEGQANQFRGRSSTYGGQTKNQRSSSTIEKSLPNDEKSVRRKFSEQQLTSDGLPRTSDEGLRGFKEHLFGNVGAFPREVLQTQELNKSLRLSEKRLPLVNNRKAAPGDENHSVQVSTSRDSSSLNLRRKSVNDGEENRQLPYMSTADVTQRLNLSPPRERRVGISKPLPHKRLSQLDLSTNQSLSKSETDMRSISSDDDDLEKAKRISIPTSPRERRRLSDTNSRDARKSLSVGDKLSLSKSETDLRKVVSDEERVDAKRACLSSPLRVRRASSPKPPTTLDMTGAASSPLSPRLERKIYLAAAKTEARLPARAKSRSDLQASSQFIIDQAEKELDKLSESLPHVSMEEVMKSWHTDHKHWNVVSSLVNPHSTHNASATDMDSVKNCRYIREGRLMKKKLSN</sequence>
<feature type="compositionally biased region" description="Low complexity" evidence="1">
    <location>
        <begin position="414"/>
        <end position="425"/>
    </location>
</feature>
<dbReference type="EMBL" id="RCHS01002151">
    <property type="protein sequence ID" value="RMX49300.1"/>
    <property type="molecule type" value="Genomic_DNA"/>
</dbReference>
<feature type="region of interest" description="Disordered" evidence="1">
    <location>
        <begin position="304"/>
        <end position="361"/>
    </location>
</feature>
<organism evidence="2 3">
    <name type="scientific">Pocillopora damicornis</name>
    <name type="common">Cauliflower coral</name>
    <name type="synonym">Millepora damicornis</name>
    <dbReference type="NCBI Taxonomy" id="46731"/>
    <lineage>
        <taxon>Eukaryota</taxon>
        <taxon>Metazoa</taxon>
        <taxon>Cnidaria</taxon>
        <taxon>Anthozoa</taxon>
        <taxon>Hexacorallia</taxon>
        <taxon>Scleractinia</taxon>
        <taxon>Astrocoeniina</taxon>
        <taxon>Pocilloporidae</taxon>
        <taxon>Pocillopora</taxon>
    </lineage>
</organism>
<feature type="compositionally biased region" description="Polar residues" evidence="1">
    <location>
        <begin position="304"/>
        <end position="331"/>
    </location>
</feature>
<feature type="compositionally biased region" description="Polar residues" evidence="1">
    <location>
        <begin position="245"/>
        <end position="256"/>
    </location>
</feature>
<protein>
    <submittedName>
        <fullName evidence="2">Uncharacterized protein</fullName>
    </submittedName>
</protein>
<gene>
    <name evidence="2" type="ORF">pdam_00011248</name>
</gene>